<protein>
    <recommendedName>
        <fullName evidence="2">ISXO2-like transposase domain-containing protein</fullName>
    </recommendedName>
</protein>
<proteinExistence type="predicted"/>
<evidence type="ECO:0000313" key="4">
    <source>
        <dbReference type="Proteomes" id="UP001144205"/>
    </source>
</evidence>
<sequence>MKCPRGRYYRIFREQIRAHQFGLREQFTGTVEVDESYFGATRRRGDPGSKRRGRGSEKQPVFGVIERDGRVFTEVVPDCKKKTLQGLIRGKVALESVIMSDGWVGYDGLVDVGYDAHYRIRKAERAASGHPAFVDGAVHINGIESFWSFAKRRLAMFNGTRANFELHLKECEWRWRKDHDTLVRELTRLLV</sequence>
<accession>A0ABQ5LWQ0</accession>
<feature type="domain" description="ISXO2-like transposase" evidence="2">
    <location>
        <begin position="26"/>
        <end position="176"/>
    </location>
</feature>
<dbReference type="PANTHER" id="PTHR47163:SF2">
    <property type="entry name" value="SI:DKEY-17M8.2"/>
    <property type="match status" value="1"/>
</dbReference>
<evidence type="ECO:0000313" key="3">
    <source>
        <dbReference type="EMBL" id="GKY89401.1"/>
    </source>
</evidence>
<evidence type="ECO:0000256" key="1">
    <source>
        <dbReference type="SAM" id="MobiDB-lite"/>
    </source>
</evidence>
<dbReference type="NCBIfam" id="NF033547">
    <property type="entry name" value="transpos_IS1595"/>
    <property type="match status" value="1"/>
</dbReference>
<dbReference type="InterPro" id="IPR024445">
    <property type="entry name" value="Tnp_ISXO2-like"/>
</dbReference>
<feature type="compositionally biased region" description="Basic and acidic residues" evidence="1">
    <location>
        <begin position="43"/>
        <end position="57"/>
    </location>
</feature>
<feature type="region of interest" description="Disordered" evidence="1">
    <location>
        <begin position="38"/>
        <end position="58"/>
    </location>
</feature>
<keyword evidence="4" id="KW-1185">Reference proteome</keyword>
<comment type="caution">
    <text evidence="3">The sequence shown here is derived from an EMBL/GenBank/DDBJ whole genome shotgun (WGS) entry which is preliminary data.</text>
</comment>
<gene>
    <name evidence="3" type="ORF">STA1M1_32700</name>
</gene>
<organism evidence="3 4">
    <name type="scientific">Sinisalibacter aestuarii</name>
    <dbReference type="NCBI Taxonomy" id="2949426"/>
    <lineage>
        <taxon>Bacteria</taxon>
        <taxon>Pseudomonadati</taxon>
        <taxon>Pseudomonadota</taxon>
        <taxon>Alphaproteobacteria</taxon>
        <taxon>Rhodobacterales</taxon>
        <taxon>Roseobacteraceae</taxon>
        <taxon>Sinisalibacter</taxon>
    </lineage>
</organism>
<dbReference type="InterPro" id="IPR053164">
    <property type="entry name" value="IS1016-like_transposase"/>
</dbReference>
<dbReference type="SMART" id="SM01126">
    <property type="entry name" value="DDE_Tnp_IS1595"/>
    <property type="match status" value="1"/>
</dbReference>
<dbReference type="PANTHER" id="PTHR47163">
    <property type="entry name" value="DDE_TNP_IS1595 DOMAIN-CONTAINING PROTEIN"/>
    <property type="match status" value="1"/>
</dbReference>
<dbReference type="Pfam" id="PF12762">
    <property type="entry name" value="DDE_Tnp_IS1595"/>
    <property type="match status" value="1"/>
</dbReference>
<dbReference type="EMBL" id="BROH01000012">
    <property type="protein sequence ID" value="GKY89401.1"/>
    <property type="molecule type" value="Genomic_DNA"/>
</dbReference>
<reference evidence="3" key="1">
    <citation type="journal article" date="2023" name="Int. J. Syst. Evol. Microbiol.">
        <title>Sinisalibacter aestuarii sp. nov., isolated from estuarine sediment of the Arakawa River.</title>
        <authorList>
            <person name="Arafat S.T."/>
            <person name="Hirano S."/>
            <person name="Sato A."/>
            <person name="Takeuchi K."/>
            <person name="Yasuda T."/>
            <person name="Terahara T."/>
            <person name="Hamada M."/>
            <person name="Kobayashi T."/>
        </authorList>
    </citation>
    <scope>NUCLEOTIDE SEQUENCE</scope>
    <source>
        <strain evidence="3">B-399</strain>
    </source>
</reference>
<name>A0ABQ5LWQ0_9RHOB</name>
<dbReference type="Proteomes" id="UP001144205">
    <property type="component" value="Unassembled WGS sequence"/>
</dbReference>
<evidence type="ECO:0000259" key="2">
    <source>
        <dbReference type="SMART" id="SM01126"/>
    </source>
</evidence>